<comment type="similarity">
    <text evidence="2">Belongs to the autoinducer-2 exporter (AI-2E) (TC 2.A.86) family.</text>
</comment>
<keyword evidence="5 9" id="KW-0812">Transmembrane</keyword>
<proteinExistence type="inferred from homology"/>
<dbReference type="InterPro" id="IPR002549">
    <property type="entry name" value="AI-2E-like"/>
</dbReference>
<keyword evidence="4" id="KW-1003">Cell membrane</keyword>
<evidence type="ECO:0000256" key="5">
    <source>
        <dbReference type="ARBA" id="ARBA00022692"/>
    </source>
</evidence>
<keyword evidence="6 9" id="KW-1133">Transmembrane helix</keyword>
<feature type="transmembrane region" description="Helical" evidence="9">
    <location>
        <begin position="32"/>
        <end position="50"/>
    </location>
</feature>
<reference evidence="11" key="1">
    <citation type="journal article" date="2021" name="Syst. Appl. Microbiol.">
        <title>Roseomonas hellenica sp. nov., isolated from roots of wild-growing Alkanna tinctoria.</title>
        <authorList>
            <person name="Rat A."/>
            <person name="Naranjo H.D."/>
            <person name="Lebbe L."/>
            <person name="Cnockaert M."/>
            <person name="Krigas N."/>
            <person name="Grigoriadou K."/>
            <person name="Maloupa E."/>
            <person name="Willems A."/>
        </authorList>
    </citation>
    <scope>NUCLEOTIDE SEQUENCE [LARGE SCALE GENOMIC DNA]</scope>
    <source>
        <strain evidence="11">LMG 31159</strain>
    </source>
</reference>
<evidence type="ECO:0000256" key="4">
    <source>
        <dbReference type="ARBA" id="ARBA00022475"/>
    </source>
</evidence>
<evidence type="ECO:0000256" key="8">
    <source>
        <dbReference type="SAM" id="MobiDB-lite"/>
    </source>
</evidence>
<gene>
    <name evidence="10" type="ORF">GXW78_03645</name>
</gene>
<feature type="transmembrane region" description="Helical" evidence="9">
    <location>
        <begin position="255"/>
        <end position="283"/>
    </location>
</feature>
<feature type="region of interest" description="Disordered" evidence="8">
    <location>
        <begin position="477"/>
        <end position="514"/>
    </location>
</feature>
<organism evidence="10 11">
    <name type="scientific">Neoroseomonas terrae</name>
    <dbReference type="NCBI Taxonomy" id="424799"/>
    <lineage>
        <taxon>Bacteria</taxon>
        <taxon>Pseudomonadati</taxon>
        <taxon>Pseudomonadota</taxon>
        <taxon>Alphaproteobacteria</taxon>
        <taxon>Acetobacterales</taxon>
        <taxon>Acetobacteraceae</taxon>
        <taxon>Neoroseomonas</taxon>
    </lineage>
</organism>
<comment type="caution">
    <text evidence="10">The sequence shown here is derived from an EMBL/GenBank/DDBJ whole genome shotgun (WGS) entry which is preliminary data.</text>
</comment>
<dbReference type="Proteomes" id="UP000698752">
    <property type="component" value="Unassembled WGS sequence"/>
</dbReference>
<dbReference type="SUPFAM" id="SSF52242">
    <property type="entry name" value="Cobalamin (vitamin B12)-binding domain"/>
    <property type="match status" value="1"/>
</dbReference>
<feature type="region of interest" description="Disordered" evidence="8">
    <location>
        <begin position="153"/>
        <end position="172"/>
    </location>
</feature>
<accession>A0ABS5ECQ2</accession>
<dbReference type="PANTHER" id="PTHR21716">
    <property type="entry name" value="TRANSMEMBRANE PROTEIN"/>
    <property type="match status" value="1"/>
</dbReference>
<evidence type="ECO:0000256" key="2">
    <source>
        <dbReference type="ARBA" id="ARBA00009773"/>
    </source>
</evidence>
<feature type="compositionally biased region" description="Low complexity" evidence="8">
    <location>
        <begin position="163"/>
        <end position="172"/>
    </location>
</feature>
<dbReference type="PANTHER" id="PTHR21716:SF53">
    <property type="entry name" value="PERMEASE PERM-RELATED"/>
    <property type="match status" value="1"/>
</dbReference>
<feature type="transmembrane region" description="Helical" evidence="9">
    <location>
        <begin position="196"/>
        <end position="215"/>
    </location>
</feature>
<evidence type="ECO:0000256" key="6">
    <source>
        <dbReference type="ARBA" id="ARBA00022989"/>
    </source>
</evidence>
<evidence type="ECO:0000313" key="10">
    <source>
        <dbReference type="EMBL" id="MBR0648740.1"/>
    </source>
</evidence>
<evidence type="ECO:0000313" key="11">
    <source>
        <dbReference type="Proteomes" id="UP000698752"/>
    </source>
</evidence>
<dbReference type="EMBL" id="JAAEDI010000003">
    <property type="protein sequence ID" value="MBR0648740.1"/>
    <property type="molecule type" value="Genomic_DNA"/>
</dbReference>
<feature type="compositionally biased region" description="Polar residues" evidence="8">
    <location>
        <begin position="493"/>
        <end position="505"/>
    </location>
</feature>
<protein>
    <submittedName>
        <fullName evidence="10">AI-2E family transporter</fullName>
    </submittedName>
</protein>
<keyword evidence="11" id="KW-1185">Reference proteome</keyword>
<sequence>MADNTPRSPQPPVSARAIGFPSHSIAAAEVPGVRALLAVVVSIAIVAALYVGREVLIPITLAVLLSFILAPVTDLLRRLYLGRVLSVLLAALLALGAVAIVGALIATQLAGLAADAPRYVSTVERKLEVVQEATVGRLSAVLNDVGRRFGGADSAATRERRTSPPTTAEETPPIQVEVRQPDATPIEIARQVLTPAVHPLTTAGIVFVVAIFILLQRTDLRDRLIRLVGSTDLHRTTVALDEAARRLSRFFLAQFAMNTAYGTATWAVLSFIGVPGALLWGILAGLMRFVPYVGSIIAAAPPILMAAAVDPAWTMALSTALFFLVGEGTMGQIVEPVAFGKSSGITPVSVIVAAIFWSWIWGPIGLILSMPLTLCLVVLGRHVERLEFLDVLLGDQPALTPAESFYQRMLSGDADEALDQAELFLKDHLLITYYDDVLLKGLQFAARDAARGTLPSPQLAAVITSAHNVIADLASHTEAQPEPPSDAAAPVTHSMTEQSVPNASIPSVPESPPPAWRAPRSVLCIGGRGTLDEVAAEMLAQLLRRSGLGAETLPNTAVSREEVARLDGTGVAMVCVSYFEASGSPAHLRYLLRRLRQRLAPDTPILVGGWPAREAALSDPQVRTSIGADHYVGSLHEAVLACLDTMSRASQGSSSRGEHQPVDPTRSASR</sequence>
<evidence type="ECO:0000256" key="9">
    <source>
        <dbReference type="SAM" id="Phobius"/>
    </source>
</evidence>
<name>A0ABS5ECQ2_9PROT</name>
<feature type="transmembrane region" description="Helical" evidence="9">
    <location>
        <begin position="56"/>
        <end position="76"/>
    </location>
</feature>
<evidence type="ECO:0000256" key="7">
    <source>
        <dbReference type="ARBA" id="ARBA00023136"/>
    </source>
</evidence>
<dbReference type="InterPro" id="IPR036724">
    <property type="entry name" value="Cobalamin-bd_sf"/>
</dbReference>
<keyword evidence="7 9" id="KW-0472">Membrane</keyword>
<keyword evidence="3" id="KW-0813">Transport</keyword>
<feature type="transmembrane region" description="Helical" evidence="9">
    <location>
        <begin position="88"/>
        <end position="110"/>
    </location>
</feature>
<evidence type="ECO:0000256" key="1">
    <source>
        <dbReference type="ARBA" id="ARBA00004651"/>
    </source>
</evidence>
<comment type="subcellular location">
    <subcellularLocation>
        <location evidence="1">Cell membrane</location>
        <topology evidence="1">Multi-pass membrane protein</topology>
    </subcellularLocation>
</comment>
<dbReference type="Gene3D" id="3.40.50.280">
    <property type="entry name" value="Cobalamin-binding domain"/>
    <property type="match status" value="1"/>
</dbReference>
<feature type="region of interest" description="Disordered" evidence="8">
    <location>
        <begin position="649"/>
        <end position="670"/>
    </location>
</feature>
<dbReference type="Pfam" id="PF01594">
    <property type="entry name" value="AI-2E_transport"/>
    <property type="match status" value="2"/>
</dbReference>
<evidence type="ECO:0000256" key="3">
    <source>
        <dbReference type="ARBA" id="ARBA00022448"/>
    </source>
</evidence>